<sequence length="22" mass="2661">MYRKLRKLFFPSSLVLDSHPLI</sequence>
<proteinExistence type="predicted"/>
<reference evidence="1" key="1">
    <citation type="submission" date="2014-11" db="EMBL/GenBank/DDBJ databases">
        <authorList>
            <person name="Amaro Gonzalez C."/>
        </authorList>
    </citation>
    <scope>NUCLEOTIDE SEQUENCE</scope>
</reference>
<evidence type="ECO:0000313" key="1">
    <source>
        <dbReference type="EMBL" id="JAH37227.1"/>
    </source>
</evidence>
<protein>
    <submittedName>
        <fullName evidence="1">Uncharacterized protein</fullName>
    </submittedName>
</protein>
<accession>A0A0E9S7R2</accession>
<name>A0A0E9S7R2_ANGAN</name>
<dbReference type="AlphaFoldDB" id="A0A0E9S7R2"/>
<reference evidence="1" key="2">
    <citation type="journal article" date="2015" name="Fish Shellfish Immunol.">
        <title>Early steps in the European eel (Anguilla anguilla)-Vibrio vulnificus interaction in the gills: Role of the RtxA13 toxin.</title>
        <authorList>
            <person name="Callol A."/>
            <person name="Pajuelo D."/>
            <person name="Ebbesson L."/>
            <person name="Teles M."/>
            <person name="MacKenzie S."/>
            <person name="Amaro C."/>
        </authorList>
    </citation>
    <scope>NUCLEOTIDE SEQUENCE</scope>
</reference>
<organism evidence="1">
    <name type="scientific">Anguilla anguilla</name>
    <name type="common">European freshwater eel</name>
    <name type="synonym">Muraena anguilla</name>
    <dbReference type="NCBI Taxonomy" id="7936"/>
    <lineage>
        <taxon>Eukaryota</taxon>
        <taxon>Metazoa</taxon>
        <taxon>Chordata</taxon>
        <taxon>Craniata</taxon>
        <taxon>Vertebrata</taxon>
        <taxon>Euteleostomi</taxon>
        <taxon>Actinopterygii</taxon>
        <taxon>Neopterygii</taxon>
        <taxon>Teleostei</taxon>
        <taxon>Anguilliformes</taxon>
        <taxon>Anguillidae</taxon>
        <taxon>Anguilla</taxon>
    </lineage>
</organism>
<dbReference type="EMBL" id="GBXM01071350">
    <property type="protein sequence ID" value="JAH37227.1"/>
    <property type="molecule type" value="Transcribed_RNA"/>
</dbReference>